<feature type="transmembrane region" description="Helical" evidence="5">
    <location>
        <begin position="386"/>
        <end position="407"/>
    </location>
</feature>
<dbReference type="Proteomes" id="UP001595886">
    <property type="component" value="Unassembled WGS sequence"/>
</dbReference>
<dbReference type="EMBL" id="JBHSHD010000017">
    <property type="protein sequence ID" value="MFC4822540.1"/>
    <property type="molecule type" value="Genomic_DNA"/>
</dbReference>
<feature type="transmembrane region" description="Helical" evidence="5">
    <location>
        <begin position="232"/>
        <end position="251"/>
    </location>
</feature>
<name>A0ABV9QZP3_9GAMM</name>
<feature type="transmembrane region" description="Helical" evidence="5">
    <location>
        <begin position="49"/>
        <end position="69"/>
    </location>
</feature>
<dbReference type="InterPro" id="IPR050598">
    <property type="entry name" value="AminoAcid_Transporter"/>
</dbReference>
<keyword evidence="3 5" id="KW-1133">Transmembrane helix</keyword>
<dbReference type="RefSeq" id="WP_380022880.1">
    <property type="nucleotide sequence ID" value="NZ_JBHSHD010000017.1"/>
</dbReference>
<keyword evidence="4 5" id="KW-0472">Membrane</keyword>
<evidence type="ECO:0000313" key="7">
    <source>
        <dbReference type="Proteomes" id="UP001595886"/>
    </source>
</evidence>
<evidence type="ECO:0000256" key="1">
    <source>
        <dbReference type="ARBA" id="ARBA00004141"/>
    </source>
</evidence>
<dbReference type="PIRSF" id="PIRSF006060">
    <property type="entry name" value="AA_transporter"/>
    <property type="match status" value="1"/>
</dbReference>
<feature type="transmembrane region" description="Helical" evidence="5">
    <location>
        <begin position="161"/>
        <end position="181"/>
    </location>
</feature>
<evidence type="ECO:0000313" key="6">
    <source>
        <dbReference type="EMBL" id="MFC4822540.1"/>
    </source>
</evidence>
<evidence type="ECO:0000256" key="4">
    <source>
        <dbReference type="ARBA" id="ARBA00023136"/>
    </source>
</evidence>
<feature type="transmembrane region" description="Helical" evidence="5">
    <location>
        <begin position="358"/>
        <end position="374"/>
    </location>
</feature>
<protein>
    <submittedName>
        <fullName evidence="6">APC family permease</fullName>
    </submittedName>
</protein>
<feature type="transmembrane region" description="Helical" evidence="5">
    <location>
        <begin position="107"/>
        <end position="125"/>
    </location>
</feature>
<reference evidence="7" key="1">
    <citation type="journal article" date="2019" name="Int. J. Syst. Evol. Microbiol.">
        <title>The Global Catalogue of Microorganisms (GCM) 10K type strain sequencing project: providing services to taxonomists for standard genome sequencing and annotation.</title>
        <authorList>
            <consortium name="The Broad Institute Genomics Platform"/>
            <consortium name="The Broad Institute Genome Sequencing Center for Infectious Disease"/>
            <person name="Wu L."/>
            <person name="Ma J."/>
        </authorList>
    </citation>
    <scope>NUCLEOTIDE SEQUENCE [LARGE SCALE GENOMIC DNA]</scope>
    <source>
        <strain evidence="7">CCUG 30340</strain>
    </source>
</reference>
<proteinExistence type="predicted"/>
<dbReference type="Pfam" id="PF13520">
    <property type="entry name" value="AA_permease_2"/>
    <property type="match status" value="1"/>
</dbReference>
<keyword evidence="7" id="KW-1185">Reference proteome</keyword>
<feature type="transmembrane region" description="Helical" evidence="5">
    <location>
        <begin position="131"/>
        <end position="149"/>
    </location>
</feature>
<accession>A0ABV9QZP3</accession>
<feature type="transmembrane region" description="Helical" evidence="5">
    <location>
        <begin position="276"/>
        <end position="296"/>
    </location>
</feature>
<keyword evidence="2 5" id="KW-0812">Transmembrane</keyword>
<feature type="transmembrane region" description="Helical" evidence="5">
    <location>
        <begin position="328"/>
        <end position="346"/>
    </location>
</feature>
<comment type="caution">
    <text evidence="6">The sequence shown here is derived from an EMBL/GenBank/DDBJ whole genome shotgun (WGS) entry which is preliminary data.</text>
</comment>
<feature type="transmembrane region" description="Helical" evidence="5">
    <location>
        <begin position="193"/>
        <end position="212"/>
    </location>
</feature>
<dbReference type="Gene3D" id="1.20.1740.10">
    <property type="entry name" value="Amino acid/polyamine transporter I"/>
    <property type="match status" value="1"/>
</dbReference>
<gene>
    <name evidence="6" type="ORF">ACFO6Q_19630</name>
</gene>
<evidence type="ECO:0000256" key="2">
    <source>
        <dbReference type="ARBA" id="ARBA00022692"/>
    </source>
</evidence>
<comment type="subcellular location">
    <subcellularLocation>
        <location evidence="1">Membrane</location>
        <topology evidence="1">Multi-pass membrane protein</topology>
    </subcellularLocation>
</comment>
<feature type="transmembrane region" description="Helical" evidence="5">
    <location>
        <begin position="81"/>
        <end position="100"/>
    </location>
</feature>
<dbReference type="PANTHER" id="PTHR11785:SF512">
    <property type="entry name" value="SOBREMESA, ISOFORM B"/>
    <property type="match status" value="1"/>
</dbReference>
<feature type="transmembrane region" description="Helical" evidence="5">
    <location>
        <begin position="18"/>
        <end position="37"/>
    </location>
</feature>
<evidence type="ECO:0000256" key="3">
    <source>
        <dbReference type="ARBA" id="ARBA00022989"/>
    </source>
</evidence>
<dbReference type="InterPro" id="IPR002293">
    <property type="entry name" value="AA/rel_permease1"/>
</dbReference>
<dbReference type="PANTHER" id="PTHR11785">
    <property type="entry name" value="AMINO ACID TRANSPORTER"/>
    <property type="match status" value="1"/>
</dbReference>
<organism evidence="6 7">
    <name type="scientific">Dokdonella ginsengisoli</name>
    <dbReference type="NCBI Taxonomy" id="363846"/>
    <lineage>
        <taxon>Bacteria</taxon>
        <taxon>Pseudomonadati</taxon>
        <taxon>Pseudomonadota</taxon>
        <taxon>Gammaproteobacteria</taxon>
        <taxon>Lysobacterales</taxon>
        <taxon>Rhodanobacteraceae</taxon>
        <taxon>Dokdonella</taxon>
    </lineage>
</organism>
<evidence type="ECO:0000256" key="5">
    <source>
        <dbReference type="SAM" id="Phobius"/>
    </source>
</evidence>
<feature type="transmembrane region" description="Helical" evidence="5">
    <location>
        <begin position="413"/>
        <end position="430"/>
    </location>
</feature>
<sequence length="436" mass="45753">MDPTPSVSYARRLGSWDAAMIVVGGVIGSGIFLTPAAIARQTGSAAELLAAWAVGGAIALIGALCYAELGTRRPQAGGGYVYLREAFGLVVAFVFGWNLLVVNHSGALAAVATVFVQYAGAAFGVTVDNPGPWAVATIVFLAGVNWFGIRAGSLVQNILTVLKLAAIAALIAIGLSLGGAPAPSAPAPALNPLAFGGALMPVLFSYGGWYYVNDIAGEVRDPQRTLPRALIFGMLLVAACYLLTNLAYLAVLGHDGLAASSAPAADLMRRAFGEPGARLIAAGIAISTLGFCNISMIGAARVFQVMGADGVFFRSAGRLHPRWRSPNVALLLLAAWACALALTGTFDQLLNYSTVGDWLGMAAVIATLFWYRRMHAAEPSAFRTPWYPLLPLAFLAVVLWVVAVTIWNHPRDAGMGALITAAGLPVYFFWRRFAAR</sequence>